<evidence type="ECO:0008006" key="4">
    <source>
        <dbReference type="Google" id="ProtNLM"/>
    </source>
</evidence>
<keyword evidence="1" id="KW-0812">Transmembrane</keyword>
<name>W0RJE7_9BACT</name>
<dbReference type="PANTHER" id="PTHR31876">
    <property type="entry name" value="COV-LIKE PROTEIN 1"/>
    <property type="match status" value="1"/>
</dbReference>
<dbReference type="Proteomes" id="UP000019151">
    <property type="component" value="Chromosome"/>
</dbReference>
<gene>
    <name evidence="2" type="ORF">J421_3657</name>
</gene>
<evidence type="ECO:0000313" key="2">
    <source>
        <dbReference type="EMBL" id="AHG91194.1"/>
    </source>
</evidence>
<dbReference type="InParanoid" id="W0RJE7"/>
<keyword evidence="1" id="KW-1133">Transmembrane helix</keyword>
<dbReference type="STRING" id="861299.J421_3657"/>
<dbReference type="RefSeq" id="WP_025412648.1">
    <property type="nucleotide sequence ID" value="NZ_CP007128.1"/>
</dbReference>
<dbReference type="EMBL" id="CP007128">
    <property type="protein sequence ID" value="AHG91194.1"/>
    <property type="molecule type" value="Genomic_DNA"/>
</dbReference>
<feature type="transmembrane region" description="Helical" evidence="1">
    <location>
        <begin position="7"/>
        <end position="29"/>
    </location>
</feature>
<dbReference type="OrthoDB" id="9789516at2"/>
<keyword evidence="3" id="KW-1185">Reference proteome</keyword>
<dbReference type="InterPro" id="IPR007462">
    <property type="entry name" value="COV1-like"/>
</dbReference>
<evidence type="ECO:0000313" key="3">
    <source>
        <dbReference type="Proteomes" id="UP000019151"/>
    </source>
</evidence>
<protein>
    <recommendedName>
        <fullName evidence="4">DUF502 domain-containing protein</fullName>
    </recommendedName>
</protein>
<organism evidence="2 3">
    <name type="scientific">Gemmatirosa kalamazoonensis</name>
    <dbReference type="NCBI Taxonomy" id="861299"/>
    <lineage>
        <taxon>Bacteria</taxon>
        <taxon>Pseudomonadati</taxon>
        <taxon>Gemmatimonadota</taxon>
        <taxon>Gemmatimonadia</taxon>
        <taxon>Gemmatimonadales</taxon>
        <taxon>Gemmatimonadaceae</taxon>
        <taxon>Gemmatirosa</taxon>
    </lineage>
</organism>
<dbReference type="AlphaFoldDB" id="W0RJE7"/>
<accession>W0RJE7</accession>
<proteinExistence type="predicted"/>
<dbReference type="HOGENOM" id="CLU_068050_4_1_0"/>
<sequence length="191" mass="20546">MRALINYFLRGLVVVAPLAFTAYVCWRLFVAIDSWLPFAVPGVGFVVAIGLFTLVGFLASTFLARGLFAIVESVLTRLPFVRLLYTSTKDLLNAFVGEQRRFDKPVLVTILPEAGGRAIGFVTQDALEHLGLEGQVAVYFPLSYSVAGHMVLFPATRVEPLRADSAEVMAFIVSGGVTRIAAPAAPGPTSV</sequence>
<dbReference type="KEGG" id="gba:J421_3657"/>
<reference evidence="2 3" key="1">
    <citation type="journal article" date="2014" name="Genome Announc.">
        <title>Genome Sequence and Methylome of Soil Bacterium Gemmatirosa kalamazoonensis KBS708T, a Member of the Rarely Cultivated Gemmatimonadetes Phylum.</title>
        <authorList>
            <person name="Debruyn J.M."/>
            <person name="Radosevich M."/>
            <person name="Wommack K.E."/>
            <person name="Polson S.W."/>
            <person name="Hauser L.J."/>
            <person name="Fawaz M.N."/>
            <person name="Korlach J."/>
            <person name="Tsai Y.C."/>
        </authorList>
    </citation>
    <scope>NUCLEOTIDE SEQUENCE [LARGE SCALE GENOMIC DNA]</scope>
    <source>
        <strain evidence="2 3">KBS708</strain>
    </source>
</reference>
<dbReference type="Pfam" id="PF04367">
    <property type="entry name" value="DUF502"/>
    <property type="match status" value="1"/>
</dbReference>
<dbReference type="eggNOG" id="COG2928">
    <property type="taxonomic scope" value="Bacteria"/>
</dbReference>
<evidence type="ECO:0000256" key="1">
    <source>
        <dbReference type="SAM" id="Phobius"/>
    </source>
</evidence>
<feature type="transmembrane region" description="Helical" evidence="1">
    <location>
        <begin position="35"/>
        <end position="59"/>
    </location>
</feature>
<dbReference type="PANTHER" id="PTHR31876:SF26">
    <property type="entry name" value="PROTEIN LIKE COV 2"/>
    <property type="match status" value="1"/>
</dbReference>
<keyword evidence="1" id="KW-0472">Membrane</keyword>